<proteinExistence type="predicted"/>
<gene>
    <name evidence="1" type="ORF">Fot_57304</name>
</gene>
<dbReference type="Pfam" id="PF04646">
    <property type="entry name" value="DUF604"/>
    <property type="match status" value="1"/>
</dbReference>
<dbReference type="PANTHER" id="PTHR10811">
    <property type="entry name" value="FRINGE-RELATED"/>
    <property type="match status" value="1"/>
</dbReference>
<keyword evidence="2" id="KW-1185">Reference proteome</keyword>
<protein>
    <submittedName>
        <fullName evidence="1">Uncharacterized protein</fullName>
    </submittedName>
</protein>
<dbReference type="AlphaFoldDB" id="A0ABD1NVY5"/>
<sequence length="156" mass="18350">MDRLESTHHLMKAANVDQSRMLQQTICYQGQNKWSFSISWGYSIHIYERVMTRSYLQNPIETFQMWSEIMLSPPHYMFNTRVLSNYSCEAPHVFFFESIKKTSKNEIVKSYSRASPRKIFLSCSSDESRTAEHIFKIEVVSPATKRIERPEKNAVP</sequence>
<evidence type="ECO:0000313" key="2">
    <source>
        <dbReference type="Proteomes" id="UP001604277"/>
    </source>
</evidence>
<accession>A0ABD1NVY5</accession>
<dbReference type="EMBL" id="JBFOLJ010000097">
    <property type="protein sequence ID" value="KAL2455778.1"/>
    <property type="molecule type" value="Genomic_DNA"/>
</dbReference>
<evidence type="ECO:0000313" key="1">
    <source>
        <dbReference type="EMBL" id="KAL2455778.1"/>
    </source>
</evidence>
<organism evidence="1 2">
    <name type="scientific">Forsythia ovata</name>
    <dbReference type="NCBI Taxonomy" id="205694"/>
    <lineage>
        <taxon>Eukaryota</taxon>
        <taxon>Viridiplantae</taxon>
        <taxon>Streptophyta</taxon>
        <taxon>Embryophyta</taxon>
        <taxon>Tracheophyta</taxon>
        <taxon>Spermatophyta</taxon>
        <taxon>Magnoliopsida</taxon>
        <taxon>eudicotyledons</taxon>
        <taxon>Gunneridae</taxon>
        <taxon>Pentapetalae</taxon>
        <taxon>asterids</taxon>
        <taxon>lamiids</taxon>
        <taxon>Lamiales</taxon>
        <taxon>Oleaceae</taxon>
        <taxon>Forsythieae</taxon>
        <taxon>Forsythia</taxon>
    </lineage>
</organism>
<name>A0ABD1NVY5_9LAMI</name>
<reference evidence="2" key="1">
    <citation type="submission" date="2024-07" db="EMBL/GenBank/DDBJ databases">
        <title>Two chromosome-level genome assemblies of Korean endemic species Abeliophyllum distichum and Forsythia ovata (Oleaceae).</title>
        <authorList>
            <person name="Jang H."/>
        </authorList>
    </citation>
    <scope>NUCLEOTIDE SEQUENCE [LARGE SCALE GENOMIC DNA]</scope>
</reference>
<dbReference type="InterPro" id="IPR006740">
    <property type="entry name" value="DUF604"/>
</dbReference>
<comment type="caution">
    <text evidence="1">The sequence shown here is derived from an EMBL/GenBank/DDBJ whole genome shotgun (WGS) entry which is preliminary data.</text>
</comment>
<dbReference type="Proteomes" id="UP001604277">
    <property type="component" value="Unassembled WGS sequence"/>
</dbReference>